<evidence type="ECO:0000256" key="3">
    <source>
        <dbReference type="ARBA" id="ARBA00009500"/>
    </source>
</evidence>
<dbReference type="FunFam" id="3.30.1460.20:FF:000002">
    <property type="entry name" value="Arp2/3 complex 34 kDa subunit"/>
    <property type="match status" value="1"/>
</dbReference>
<evidence type="ECO:0000313" key="8">
    <source>
        <dbReference type="EMBL" id="KRY56438.1"/>
    </source>
</evidence>
<dbReference type="InterPro" id="IPR000215">
    <property type="entry name" value="Serpin_fam"/>
</dbReference>
<keyword evidence="6" id="KW-0206">Cytoskeleton</keyword>
<dbReference type="GO" id="GO:0030041">
    <property type="term" value="P:actin filament polymerization"/>
    <property type="evidence" value="ECO:0007669"/>
    <property type="project" value="InterPro"/>
</dbReference>
<evidence type="ECO:0000256" key="5">
    <source>
        <dbReference type="ARBA" id="ARBA00023203"/>
    </source>
</evidence>
<comment type="similarity">
    <text evidence="2">Belongs to the ARPC2 family.</text>
</comment>
<dbReference type="GO" id="GO:0005885">
    <property type="term" value="C:Arp2/3 protein complex"/>
    <property type="evidence" value="ECO:0007669"/>
    <property type="project" value="InterPro"/>
</dbReference>
<organism evidence="8 9">
    <name type="scientific">Trichinella britovi</name>
    <name type="common">Parasitic roundworm</name>
    <dbReference type="NCBI Taxonomy" id="45882"/>
    <lineage>
        <taxon>Eukaryota</taxon>
        <taxon>Metazoa</taxon>
        <taxon>Ecdysozoa</taxon>
        <taxon>Nematoda</taxon>
        <taxon>Enoplea</taxon>
        <taxon>Dorylaimia</taxon>
        <taxon>Trichinellida</taxon>
        <taxon>Trichinellidae</taxon>
        <taxon>Trichinella</taxon>
    </lineage>
</organism>
<dbReference type="InterPro" id="IPR042185">
    <property type="entry name" value="Serpin_sf_2"/>
</dbReference>
<keyword evidence="4" id="KW-0963">Cytoplasm</keyword>
<comment type="subcellular location">
    <subcellularLocation>
        <location evidence="1">Cytoplasm</location>
        <location evidence="1">Cytoskeleton</location>
    </subcellularLocation>
</comment>
<dbReference type="EMBL" id="JYDI01000043">
    <property type="protein sequence ID" value="KRY56438.1"/>
    <property type="molecule type" value="Genomic_DNA"/>
</dbReference>
<feature type="domain" description="Serpin" evidence="7">
    <location>
        <begin position="447"/>
        <end position="812"/>
    </location>
</feature>
<accession>A0A0V1D509</accession>
<dbReference type="PROSITE" id="PS00284">
    <property type="entry name" value="SERPIN"/>
    <property type="match status" value="2"/>
</dbReference>
<comment type="similarity">
    <text evidence="3">Belongs to the serpin family.</text>
</comment>
<dbReference type="PANTHER" id="PTHR11461:SF211">
    <property type="entry name" value="GH10112P-RELATED"/>
    <property type="match status" value="1"/>
</dbReference>
<dbReference type="OMA" id="NLANIDW"/>
<dbReference type="Pfam" id="PF04045">
    <property type="entry name" value="P34-Arc"/>
    <property type="match status" value="1"/>
</dbReference>
<name>A0A0V1D509_TRIBR</name>
<dbReference type="InterPro" id="IPR036186">
    <property type="entry name" value="Serpin_sf"/>
</dbReference>
<evidence type="ECO:0000313" key="9">
    <source>
        <dbReference type="Proteomes" id="UP000054653"/>
    </source>
</evidence>
<dbReference type="Proteomes" id="UP000054653">
    <property type="component" value="Unassembled WGS sequence"/>
</dbReference>
<dbReference type="GO" id="GO:0004867">
    <property type="term" value="F:serine-type endopeptidase inhibitor activity"/>
    <property type="evidence" value="ECO:0007669"/>
    <property type="project" value="InterPro"/>
</dbReference>
<dbReference type="GO" id="GO:0003779">
    <property type="term" value="F:actin binding"/>
    <property type="evidence" value="ECO:0007669"/>
    <property type="project" value="UniProtKB-KW"/>
</dbReference>
<dbReference type="AlphaFoldDB" id="A0A0V1D509"/>
<gene>
    <name evidence="8" type="primary">Arpc2</name>
    <name evidence="8" type="ORF">T03_4221</name>
</gene>
<evidence type="ECO:0000256" key="2">
    <source>
        <dbReference type="ARBA" id="ARBA00007192"/>
    </source>
</evidence>
<dbReference type="FunFam" id="3.30.1460.20:FF:000004">
    <property type="entry name" value="Arp2/3 complex 34 kDa subunit"/>
    <property type="match status" value="1"/>
</dbReference>
<evidence type="ECO:0000256" key="1">
    <source>
        <dbReference type="ARBA" id="ARBA00004245"/>
    </source>
</evidence>
<protein>
    <submittedName>
        <fullName evidence="8">Actin-related protein 2/3 complex subunit 2</fullName>
    </submittedName>
</protein>
<reference evidence="8 9" key="1">
    <citation type="submission" date="2015-01" db="EMBL/GenBank/DDBJ databases">
        <title>Evolution of Trichinella species and genotypes.</title>
        <authorList>
            <person name="Korhonen P.K."/>
            <person name="Edoardo P."/>
            <person name="Giuseppe L.R."/>
            <person name="Gasser R.B."/>
        </authorList>
    </citation>
    <scope>NUCLEOTIDE SEQUENCE [LARGE SCALE GENOMIC DNA]</scope>
    <source>
        <strain evidence="8">ISS120</strain>
    </source>
</reference>
<keyword evidence="5" id="KW-0009">Actin-binding</keyword>
<dbReference type="InterPro" id="IPR007188">
    <property type="entry name" value="ARPC2"/>
</dbReference>
<dbReference type="Gene3D" id="3.30.497.10">
    <property type="entry name" value="Antithrombin, subunit I, domain 2"/>
    <property type="match status" value="2"/>
</dbReference>
<keyword evidence="9" id="KW-1185">Reference proteome</keyword>
<dbReference type="Gene3D" id="3.30.1460.20">
    <property type="match status" value="2"/>
</dbReference>
<dbReference type="Gene3D" id="2.30.39.10">
    <property type="entry name" value="Alpha-1-antitrypsin, domain 1"/>
    <property type="match status" value="2"/>
</dbReference>
<dbReference type="GO" id="GO:0005615">
    <property type="term" value="C:extracellular space"/>
    <property type="evidence" value="ECO:0007669"/>
    <property type="project" value="InterPro"/>
</dbReference>
<dbReference type="SUPFAM" id="SSF56574">
    <property type="entry name" value="Serpins"/>
    <property type="match status" value="2"/>
</dbReference>
<dbReference type="GO" id="GO:0034314">
    <property type="term" value="P:Arp2/3 complex-mediated actin nucleation"/>
    <property type="evidence" value="ECO:0007669"/>
    <property type="project" value="InterPro"/>
</dbReference>
<dbReference type="PANTHER" id="PTHR11461">
    <property type="entry name" value="SERINE PROTEASE INHIBITOR, SERPIN"/>
    <property type="match status" value="1"/>
</dbReference>
<proteinExistence type="inferred from homology"/>
<dbReference type="InterPro" id="IPR023795">
    <property type="entry name" value="Serpin_CS"/>
</dbReference>
<dbReference type="Pfam" id="PF00079">
    <property type="entry name" value="Serpin"/>
    <property type="match status" value="2"/>
</dbReference>
<dbReference type="STRING" id="45882.A0A0V1D509"/>
<dbReference type="CDD" id="cd00172">
    <property type="entry name" value="serpin"/>
    <property type="match status" value="2"/>
</dbReference>
<feature type="domain" description="Serpin" evidence="7">
    <location>
        <begin position="71"/>
        <end position="430"/>
    </location>
</feature>
<sequence>MVDRNLPQQQRPREHRRGSVIDYWKNKVGFCTAMIRLSLARLSASSYFVNCGIVVNEMEAEIAKPLADFAYSLYQLEEAGNVFFSPVSIFLALAMVFFGSNGNTNTQLLNVMFKAGWNKNHTKMAMQSLVSSLTIDEFYDASLKLANRLYADNHYPILPSFLEDVKKYLSSDLVSINFGDTEATRLQINNWVSNQTNHKINDLLQSGTVEANTRLIAVNAIYFKASWDNVFDKKHTKPRKFYTTPHSSVEIPMMTHRDGYSYYETKDYQLLGMDYYPNYLKMFVLLPKSGKTLTELQQKFNGESLLSLVSKVRSAEVKVTIPKMKFDQQMNVVEALKKLGIKDLFNPEKADLSGICVKEKLHVSDIAHKAYLEFNEEGTEAAAATAVRIVPMSAVMYEKKFEFVADHPFLFFIFDSRSKAILFIGRFSAVEHKMESKSFNEVTEFIWKLFQKIKSSKRVSECIFLSPMSILHATGMAYFGAAGKTKLEIQRAIFGDAAKEKDVRALFVEINKILTTESKNFNKVKLLVANCIYIQEGFKLLTPYVEDIKKISSDIIEVDFMDIKEARLVINQWICNKTERKIENLIPPGLLQPITTSVIANAIYFKAQWARRFEVQNTVNSDFFCDEIRRIKVKMMRDKQEFYYYENELCQLLGISYKENNFWMYILLPKQRFALEEMENSLTSSQLTEMFQNGAMVDVTVKIPKFTFTSALNMKDVLTELGMGIIFDGENADFSKICKRKDIFVSDILHKAFLEVNEEGTEAAAATSVTMTDKAAVMPSKQLFFVADHPFLFLICNPKNCIPLFLGRYTGLNVKSDNAETKCIQYAPFTSKFSHFKVRMMSKATIMLDSSNKFITEALSNQFSNALAGNRLESVNFHFKDFDGVAYHMSNPNDDKNKIMLSIYLSYYEELQEHGINERIRQEYGVYVAEIPEPQYNISLIYDLTEIPQKYDDLIFKAARLKRNCLASVFEKYFEFQERGDAGQNRAVIHYREDETMYVEAKSDRVTVIFSTVFNDPADIIIGKIFLQEIHGKRASQTAPQVIFSLGEPPLELKNSNARISEGIGYVTFVLLPKHTCKASRDNTIDLLSIFRSYLHYHIKGTKAFIQSRMRSKTDEFLKILNRAKPKVIPERKTIMGRTFEKEE</sequence>
<dbReference type="InterPro" id="IPR034666">
    <property type="entry name" value="ARPC2/4"/>
</dbReference>
<evidence type="ECO:0000256" key="4">
    <source>
        <dbReference type="ARBA" id="ARBA00022490"/>
    </source>
</evidence>
<comment type="caution">
    <text evidence="8">The sequence shown here is derived from an EMBL/GenBank/DDBJ whole genome shotgun (WGS) entry which is preliminary data.</text>
</comment>
<dbReference type="InterPro" id="IPR042178">
    <property type="entry name" value="Serpin_sf_1"/>
</dbReference>
<evidence type="ECO:0000256" key="6">
    <source>
        <dbReference type="ARBA" id="ARBA00023212"/>
    </source>
</evidence>
<evidence type="ECO:0000259" key="7">
    <source>
        <dbReference type="SMART" id="SM00093"/>
    </source>
</evidence>
<dbReference type="SUPFAM" id="SSF69645">
    <property type="entry name" value="Arp2/3 complex subunits"/>
    <property type="match status" value="2"/>
</dbReference>
<dbReference type="InterPro" id="IPR023796">
    <property type="entry name" value="Serpin_dom"/>
</dbReference>
<dbReference type="OrthoDB" id="148331at2759"/>
<dbReference type="SMART" id="SM00093">
    <property type="entry name" value="SERPIN"/>
    <property type="match status" value="2"/>
</dbReference>